<dbReference type="SUPFAM" id="SSF81382">
    <property type="entry name" value="Skp1 dimerisation domain-like"/>
    <property type="match status" value="1"/>
</dbReference>
<dbReference type="Gene3D" id="3.30.710.10">
    <property type="entry name" value="Potassium Channel Kv1.1, Chain A"/>
    <property type="match status" value="1"/>
</dbReference>
<feature type="domain" description="Cdc37 C-terminal" evidence="6">
    <location>
        <begin position="1023"/>
        <end position="1081"/>
    </location>
</feature>
<comment type="similarity">
    <text evidence="2">Belongs to the CDC37 family.</text>
</comment>
<evidence type="ECO:0000256" key="1">
    <source>
        <dbReference type="ARBA" id="ARBA00004496"/>
    </source>
</evidence>
<accession>A0ABP0I814</accession>
<comment type="caution">
    <text evidence="8">The sequence shown here is derived from an EMBL/GenBank/DDBJ whole genome shotgun (WGS) entry which is preliminary data.</text>
</comment>
<evidence type="ECO:0000256" key="5">
    <source>
        <dbReference type="SAM" id="Coils"/>
    </source>
</evidence>
<name>A0ABP0I814_9DINO</name>
<dbReference type="Pfam" id="PF01466">
    <property type="entry name" value="Skp1"/>
    <property type="match status" value="1"/>
</dbReference>
<dbReference type="InterPro" id="IPR025197">
    <property type="entry name" value="DUF4116"/>
</dbReference>
<dbReference type="SMART" id="SM01069">
    <property type="entry name" value="CDC37_C"/>
    <property type="match status" value="1"/>
</dbReference>
<dbReference type="InterPro" id="IPR004918">
    <property type="entry name" value="Cdc37"/>
</dbReference>
<feature type="coiled-coil region" evidence="5">
    <location>
        <begin position="452"/>
        <end position="479"/>
    </location>
</feature>
<dbReference type="InterPro" id="IPR038189">
    <property type="entry name" value="Cdc37_Hsp90-bd_sf"/>
</dbReference>
<dbReference type="Proteomes" id="UP001642484">
    <property type="component" value="Unassembled WGS sequence"/>
</dbReference>
<dbReference type="Pfam" id="PF08565">
    <property type="entry name" value="CDC37_M"/>
    <property type="match status" value="1"/>
</dbReference>
<evidence type="ECO:0000313" key="9">
    <source>
        <dbReference type="Proteomes" id="UP001642484"/>
    </source>
</evidence>
<dbReference type="InterPro" id="IPR013874">
    <property type="entry name" value="Cdc37_Hsp90-bd"/>
</dbReference>
<dbReference type="InterPro" id="IPR011333">
    <property type="entry name" value="SKP1/BTB/POZ_sf"/>
</dbReference>
<evidence type="ECO:0000259" key="6">
    <source>
        <dbReference type="SMART" id="SM01069"/>
    </source>
</evidence>
<dbReference type="PANTHER" id="PTHR12800:SF4">
    <property type="entry name" value="HSP90 CO-CHAPERONE CDC37"/>
    <property type="match status" value="1"/>
</dbReference>
<keyword evidence="4" id="KW-0963">Cytoplasm</keyword>
<keyword evidence="9" id="KW-1185">Reference proteome</keyword>
<evidence type="ECO:0000256" key="3">
    <source>
        <dbReference type="ARBA" id="ARBA00009993"/>
    </source>
</evidence>
<dbReference type="EMBL" id="CAXAMN010002226">
    <property type="protein sequence ID" value="CAK8998700.1"/>
    <property type="molecule type" value="Genomic_DNA"/>
</dbReference>
<proteinExistence type="inferred from homology"/>
<comment type="subcellular location">
    <subcellularLocation>
        <location evidence="1">Cytoplasm</location>
    </subcellularLocation>
</comment>
<dbReference type="Pfam" id="PF13475">
    <property type="entry name" value="DUF4116"/>
    <property type="match status" value="1"/>
</dbReference>
<dbReference type="PANTHER" id="PTHR12800">
    <property type="entry name" value="CDC37-RELATED"/>
    <property type="match status" value="1"/>
</dbReference>
<dbReference type="Pfam" id="PF08564">
    <property type="entry name" value="CDC37_C"/>
    <property type="match status" value="1"/>
</dbReference>
<gene>
    <name evidence="8" type="ORF">CCMP2556_LOCUS5349</name>
</gene>
<sequence length="1083" mass="119168">MAVAARWGKSREKETYEVFGQMKMGPAGGCPAELHGKKARIKCSEGDIFELPADAVALSLRARKDLLEKGCDQELDYPIKKSVMAKLSEYLKHHKEHACSEIRTPLVSDNLVDCGASRWDASFVNVDKETLFDLTVAATYLDIPGLWFLLSARAAVITNNKTADKLRKEFSMANDFPAAEEAELRREYAAAFKLPDTTDLSQLAASSVIRSGVKAAEYKSGLQPLAEPSSETSSEMTLKSWRHAMWRAAVLDDWKLLANAPEQVKGDRDLVKSAILTSQGAALKYAASELKADQALVLDATKYSGMAFADAAPELRNDKSFLLKAVGAHGGAMSGAPDSMRSDKAFLLEAAKAGKGAAMQGASLALREDRNFVLEMAVHDAEAYRYASEDLLNDKDFAVAVAKRNGKALKFMLPIFKADPDVVRAAISRDPQAAQFAHAARRAELGMTQESIMGEVQLKEELQSQLKAAQDEASSTTALAIAAGPRQVPVQAISGGMHATCMRLQKTVYFTAMSTMTANMGQANYIASNAYMDKIPAYERPEVDAVGLMWGAVGGIGMRWKAFASEDVLNKTPEALLTIPDSSKVLHVACCTMFPPEWFSASHFDEMTRGYYLSPTAGQIKLELSEAAAQSWEKQVNQGDMDKKALEDLPTIDRRPVPNNFANAPLGGWPSLVTSSPAVTMSMPLQKGSKVRLTGLRAKNGVTGILIQQFGDGKWKVKLDDGSGTAAASSAVSSKRPGRAHLCTLRGKTGTEKAVVAVAETAAVEADLAGPHVAGQDLEDTFHPNLDKGLNIRVNRITRERKEDEIDDEVKKLTAEGELEKAAKLEARRPLHVGNVCHIAEERTIIQSSDGSRKDRLKKGEEFSADEYTMFKEDHQGILDRFTHADWSTSEALLKEYGQILMDDYANSYYMLEALNAEMKGDRPLMQKLVRQGQILSQIHQLAAPMKRPPRDLVPRFFERFDHEASRAAFEEGVRHFEKNLVQRAVDKRNEEAAKEKEAAATQGYEAKPLVEAMYDLSKEERIKMSPGNLDPVEVFESLPEKLQQCFKTGDIELLKQVAEEMPEEEFEEHFQRTIDSGLWRPG</sequence>
<dbReference type="Gene3D" id="1.20.58.610">
    <property type="entry name" value="Cdc37, Hsp90 binding domain"/>
    <property type="match status" value="1"/>
</dbReference>
<reference evidence="8 9" key="1">
    <citation type="submission" date="2024-02" db="EMBL/GenBank/DDBJ databases">
        <authorList>
            <person name="Chen Y."/>
            <person name="Shah S."/>
            <person name="Dougan E. K."/>
            <person name="Thang M."/>
            <person name="Chan C."/>
        </authorList>
    </citation>
    <scope>NUCLEOTIDE SEQUENCE [LARGE SCALE GENOMIC DNA]</scope>
</reference>
<dbReference type="Gene3D" id="3.40.50.720">
    <property type="entry name" value="NAD(P)-binding Rossmann-like Domain"/>
    <property type="match status" value="1"/>
</dbReference>
<evidence type="ECO:0000313" key="8">
    <source>
        <dbReference type="EMBL" id="CAK8998700.1"/>
    </source>
</evidence>
<feature type="domain" description="Cdc37 Hsp90 binding" evidence="7">
    <location>
        <begin position="848"/>
        <end position="1001"/>
    </location>
</feature>
<dbReference type="SMART" id="SM01070">
    <property type="entry name" value="CDC37_M"/>
    <property type="match status" value="1"/>
</dbReference>
<dbReference type="InterPro" id="IPR016072">
    <property type="entry name" value="Skp1_comp_dimer"/>
</dbReference>
<dbReference type="InterPro" id="IPR001232">
    <property type="entry name" value="SKP1-like"/>
</dbReference>
<dbReference type="InterPro" id="IPR036296">
    <property type="entry name" value="SKP1-like_dim_sf"/>
</dbReference>
<organism evidence="8 9">
    <name type="scientific">Durusdinium trenchii</name>
    <dbReference type="NCBI Taxonomy" id="1381693"/>
    <lineage>
        <taxon>Eukaryota</taxon>
        <taxon>Sar</taxon>
        <taxon>Alveolata</taxon>
        <taxon>Dinophyceae</taxon>
        <taxon>Suessiales</taxon>
        <taxon>Symbiodiniaceae</taxon>
        <taxon>Durusdinium</taxon>
    </lineage>
</organism>
<comment type="similarity">
    <text evidence="3">Belongs to the SKP1 family.</text>
</comment>
<evidence type="ECO:0000256" key="2">
    <source>
        <dbReference type="ARBA" id="ARBA00006222"/>
    </source>
</evidence>
<evidence type="ECO:0000259" key="7">
    <source>
        <dbReference type="SMART" id="SM01070"/>
    </source>
</evidence>
<evidence type="ECO:0000256" key="4">
    <source>
        <dbReference type="ARBA" id="ARBA00022490"/>
    </source>
</evidence>
<protein>
    <submittedName>
        <fullName evidence="8">Uncharacterized protein</fullName>
    </submittedName>
</protein>
<dbReference type="SMART" id="SM00512">
    <property type="entry name" value="Skp1"/>
    <property type="match status" value="1"/>
</dbReference>
<dbReference type="Gene3D" id="6.10.140.250">
    <property type="match status" value="1"/>
</dbReference>
<keyword evidence="5" id="KW-0175">Coiled coil</keyword>
<dbReference type="SUPFAM" id="SSF101391">
    <property type="entry name" value="Hsp90 co-chaperone CDC37"/>
    <property type="match status" value="1"/>
</dbReference>
<dbReference type="InterPro" id="IPR013873">
    <property type="entry name" value="Cdc37_C"/>
</dbReference>